<evidence type="ECO:0000313" key="3">
    <source>
        <dbReference type="Proteomes" id="UP000595254"/>
    </source>
</evidence>
<organism evidence="2 3">
    <name type="scientific">Peribacillus psychrosaccharolyticus</name>
    <name type="common">Bacillus psychrosaccharolyticus</name>
    <dbReference type="NCBI Taxonomy" id="1407"/>
    <lineage>
        <taxon>Bacteria</taxon>
        <taxon>Bacillati</taxon>
        <taxon>Bacillota</taxon>
        <taxon>Bacilli</taxon>
        <taxon>Bacillales</taxon>
        <taxon>Bacillaceae</taxon>
        <taxon>Peribacillus</taxon>
    </lineage>
</organism>
<keyword evidence="3" id="KW-1185">Reference proteome</keyword>
<protein>
    <submittedName>
        <fullName evidence="2">Uncharacterized protein</fullName>
    </submittedName>
</protein>
<evidence type="ECO:0000256" key="1">
    <source>
        <dbReference type="SAM" id="Phobius"/>
    </source>
</evidence>
<evidence type="ECO:0000313" key="2">
    <source>
        <dbReference type="EMBL" id="QQT01795.1"/>
    </source>
</evidence>
<dbReference type="RefSeq" id="WP_040374945.1">
    <property type="nucleotide sequence ID" value="NZ_CP068053.1"/>
</dbReference>
<reference evidence="2 3" key="1">
    <citation type="submission" date="2021-01" db="EMBL/GenBank/DDBJ databases">
        <title>FDA dAtabase for Regulatory Grade micrObial Sequences (FDA-ARGOS): Supporting development and validation of Infectious Disease Dx tests.</title>
        <authorList>
            <person name="Nelson B."/>
            <person name="Plummer A."/>
            <person name="Tallon L."/>
            <person name="Sadzewicz L."/>
            <person name="Zhao X."/>
            <person name="Boylan J."/>
            <person name="Ott S."/>
            <person name="Bowen H."/>
            <person name="Vavikolanu K."/>
            <person name="Mehta A."/>
            <person name="Aluvathingal J."/>
            <person name="Nadendla S."/>
            <person name="Myers T."/>
            <person name="Yan Y."/>
            <person name="Sichtig H."/>
        </authorList>
    </citation>
    <scope>NUCLEOTIDE SEQUENCE [LARGE SCALE GENOMIC DNA]</scope>
    <source>
        <strain evidence="2 3">FDAARGOS_1161</strain>
    </source>
</reference>
<dbReference type="EMBL" id="CP068053">
    <property type="protein sequence ID" value="QQT01795.1"/>
    <property type="molecule type" value="Genomic_DNA"/>
</dbReference>
<feature type="transmembrane region" description="Helical" evidence="1">
    <location>
        <begin position="31"/>
        <end position="53"/>
    </location>
</feature>
<sequence length="67" mass="7353">MLKKQKNPRITKKAAEAYKTKCEGYSLVIRAWMPAILLVIVITAVILLASLGIDPTVMMPVLSILGK</sequence>
<proteinExistence type="predicted"/>
<dbReference type="Proteomes" id="UP000595254">
    <property type="component" value="Chromosome"/>
</dbReference>
<keyword evidence="1" id="KW-0812">Transmembrane</keyword>
<accession>A0A974S2T6</accession>
<keyword evidence="1" id="KW-0472">Membrane</keyword>
<dbReference type="KEGG" id="ppsr:I6J18_08060"/>
<dbReference type="AlphaFoldDB" id="A0A974S2T6"/>
<keyword evidence="1" id="KW-1133">Transmembrane helix</keyword>
<gene>
    <name evidence="2" type="ORF">I6J18_08060</name>
</gene>
<name>A0A974S2T6_PERPY</name>